<dbReference type="Proteomes" id="UP001314205">
    <property type="component" value="Unassembled WGS sequence"/>
</dbReference>
<dbReference type="InterPro" id="IPR043502">
    <property type="entry name" value="DNA/RNA_pol_sf"/>
</dbReference>
<dbReference type="EMBL" id="CAVLGL010000002">
    <property type="protein sequence ID" value="CAK1579741.1"/>
    <property type="molecule type" value="Genomic_DNA"/>
</dbReference>
<dbReference type="SUPFAM" id="SSF56672">
    <property type="entry name" value="DNA/RNA polymerases"/>
    <property type="match status" value="1"/>
</dbReference>
<dbReference type="GO" id="GO:0071897">
    <property type="term" value="P:DNA biosynthetic process"/>
    <property type="evidence" value="ECO:0007669"/>
    <property type="project" value="UniProtKB-ARBA"/>
</dbReference>
<name>A0AAV1K9G0_9NEOP</name>
<dbReference type="Pfam" id="PF00078">
    <property type="entry name" value="RVT_1"/>
    <property type="match status" value="1"/>
</dbReference>
<feature type="compositionally biased region" description="Basic and acidic residues" evidence="1">
    <location>
        <begin position="38"/>
        <end position="66"/>
    </location>
</feature>
<feature type="region of interest" description="Disordered" evidence="1">
    <location>
        <begin position="1"/>
        <end position="89"/>
    </location>
</feature>
<protein>
    <recommendedName>
        <fullName evidence="2">Reverse transcriptase domain-containing protein</fullName>
    </recommendedName>
</protein>
<gene>
    <name evidence="3" type="ORF">PARMNEM_LOCUS1642</name>
</gene>
<feature type="compositionally biased region" description="Low complexity" evidence="1">
    <location>
        <begin position="80"/>
        <end position="89"/>
    </location>
</feature>
<evidence type="ECO:0000313" key="4">
    <source>
        <dbReference type="Proteomes" id="UP001314205"/>
    </source>
</evidence>
<dbReference type="PANTHER" id="PTHR35450">
    <property type="entry name" value="REVERSE TRANSCRIPTASE DOMAIN-CONTAINING PROTEIN"/>
    <property type="match status" value="1"/>
</dbReference>
<reference evidence="3 4" key="1">
    <citation type="submission" date="2023-11" db="EMBL/GenBank/DDBJ databases">
        <authorList>
            <person name="Hedman E."/>
            <person name="Englund M."/>
            <person name="Stromberg M."/>
            <person name="Nyberg Akerstrom W."/>
            <person name="Nylinder S."/>
            <person name="Jareborg N."/>
            <person name="Kallberg Y."/>
            <person name="Kronander E."/>
        </authorList>
    </citation>
    <scope>NUCLEOTIDE SEQUENCE [LARGE SCALE GENOMIC DNA]</scope>
</reference>
<accession>A0AAV1K9G0</accession>
<sequence>METRSKSKRIGPLPGGDRRGAPGADAGCLSMRTVSGEELNRRAPTDKDATAEIIDDGDRLTDRTDTPVEQYRPSTVSYTPSRPSIPSSPILSSPPIISLNTVPPTSTLNAARGVSTFLPASTKAGKARVRMKWSKEVNLFIMRTYLYITKLETDMTAYRQQLHALFTRQYPEITVSEQRISDQRRTIVRNKLLSQEEIHQLKEEVRIQLLEEEVVNNYGDTNNTKQSTNENSHHVQPQSLNQSQLIYAQPQPYNHSQAYIQRSHSSTQTESIILTLENDIETIVVPDQHLTTDTYIQEINEKFRTTITQYSGMDPGVRPRLPKLKYTPKLFRLINLFNETILTRYISDDTQLIDIHLLIYCTAVVISEEMNFQITDHIRTPRTRQNIEPAWQQRLEKDIEKIRANIGRLTQYINGCRSNKLVKKVEVIFRNNSTHTRHEKSNTRPEEFLDTLKQKLALKVHRLKRYKKALQRKRDNTTFATNEKMFYRNLQKPQTDTIDENTRNTSNLPTKEELEAYWASIWEEQKQHNDKASWIVEEEAKWRDIDEMEFAEVTETDITHITARLHNWKSPGIDNIHNFWYKKLTSLHKSIAKNLTDIIVGQQNVPEFIATGITYMLPKTKNSPQPSQYRPITCLPTIYKILTSAITKKIHSHIEHHNIIAEEQKGCRQGHMGCKEQLIIDSTVHKHATSKNRNLHCTYIDYKKAFDSVPHSWLLQILEIYRINPKIIDFLRRIMLQWKTKLQINCDKNTITTRYISIKKGIYQGDSLSPLWFCLALNPLSHLLQSCKAGYSLKNNTDETTISHLIYMDDIKLYAKTEKDMKKLVDITAEFSNNINMQFGLDKCKTLHTVRGKVRPGDYVVNDTDVITAMEPTDLYKYLGYVQLKGLDHVRIKSTLTTEYKRRLNAVCKKQLSGKHLIKAINTFAIPVLTYSFGVIKWSKTDTEQLERTTRTTLTKHNNLHPKSAIERLTIKRELGGRGLIDIQHLRQKQVERLKSFFYTKSHTSNIHKAIVTNDINYTPLNLSNQIETQNTTIDNQQTQKIEDWKRKVLHGRHPHDLEQPHINKLASNKWLKIGNLFPETEGFIIAIQDQIINTKNYRKYIIKDPTVINDKCRKCHIHPETIQHITGACTTLTQTDYTHRHNQVANVIHQKLALKHALIKNTNTPYYNYTPKITLENTTHKLLYDRAILTDKTIHYNRPDIILQDKINKITYLIDIAVPNTHNIQKTITEKICKYAELKDEVTRIWRQEKVYVVPIVLSTTGVIPNHLLHSLTLLDLKETLYITLQKAAILNTCRIVRKFMQIEVNEIGPHENT</sequence>
<feature type="domain" description="Reverse transcriptase" evidence="2">
    <location>
        <begin position="598"/>
        <end position="883"/>
    </location>
</feature>
<dbReference type="PROSITE" id="PS50878">
    <property type="entry name" value="RT_POL"/>
    <property type="match status" value="1"/>
</dbReference>
<keyword evidence="4" id="KW-1185">Reference proteome</keyword>
<evidence type="ECO:0000313" key="3">
    <source>
        <dbReference type="EMBL" id="CAK1579741.1"/>
    </source>
</evidence>
<proteinExistence type="predicted"/>
<evidence type="ECO:0000256" key="1">
    <source>
        <dbReference type="SAM" id="MobiDB-lite"/>
    </source>
</evidence>
<comment type="caution">
    <text evidence="3">The sequence shown here is derived from an EMBL/GenBank/DDBJ whole genome shotgun (WGS) entry which is preliminary data.</text>
</comment>
<feature type="region of interest" description="Disordered" evidence="1">
    <location>
        <begin position="219"/>
        <end position="240"/>
    </location>
</feature>
<evidence type="ECO:0000259" key="2">
    <source>
        <dbReference type="PROSITE" id="PS50878"/>
    </source>
</evidence>
<organism evidence="3 4">
    <name type="scientific">Parnassius mnemosyne</name>
    <name type="common">clouded apollo</name>
    <dbReference type="NCBI Taxonomy" id="213953"/>
    <lineage>
        <taxon>Eukaryota</taxon>
        <taxon>Metazoa</taxon>
        <taxon>Ecdysozoa</taxon>
        <taxon>Arthropoda</taxon>
        <taxon>Hexapoda</taxon>
        <taxon>Insecta</taxon>
        <taxon>Pterygota</taxon>
        <taxon>Neoptera</taxon>
        <taxon>Endopterygota</taxon>
        <taxon>Lepidoptera</taxon>
        <taxon>Glossata</taxon>
        <taxon>Ditrysia</taxon>
        <taxon>Papilionoidea</taxon>
        <taxon>Papilionidae</taxon>
        <taxon>Parnassiinae</taxon>
        <taxon>Parnassini</taxon>
        <taxon>Parnassius</taxon>
        <taxon>Driopa</taxon>
    </lineage>
</organism>
<dbReference type="PANTHER" id="PTHR35450:SF2">
    <property type="entry name" value="REVERSE TRANSCRIPTASE DOMAIN-CONTAINING PROTEIN"/>
    <property type="match status" value="1"/>
</dbReference>
<dbReference type="CDD" id="cd01650">
    <property type="entry name" value="RT_nLTR_like"/>
    <property type="match status" value="1"/>
</dbReference>
<dbReference type="InterPro" id="IPR000477">
    <property type="entry name" value="RT_dom"/>
</dbReference>